<evidence type="ECO:0000313" key="9">
    <source>
        <dbReference type="Proteomes" id="UP000005204"/>
    </source>
</evidence>
<feature type="chain" id="PRO_5035798289" description="Myrosinase 1-like" evidence="7">
    <location>
        <begin position="17"/>
        <end position="492"/>
    </location>
</feature>
<dbReference type="EnsemblMetazoa" id="XM_004926111.4">
    <property type="protein sequence ID" value="XP_004926168.1"/>
    <property type="gene ID" value="LOC101737249"/>
</dbReference>
<dbReference type="InterPro" id="IPR001360">
    <property type="entry name" value="Glyco_hydro_1"/>
</dbReference>
<evidence type="ECO:0000256" key="4">
    <source>
        <dbReference type="ARBA" id="ARBA00023180"/>
    </source>
</evidence>
<evidence type="ECO:0000256" key="7">
    <source>
        <dbReference type="SAM" id="SignalP"/>
    </source>
</evidence>
<dbReference type="AlphaFoldDB" id="A0A8R1WGR7"/>
<evidence type="ECO:0000313" key="8">
    <source>
        <dbReference type="EnsemblMetazoa" id="XP_004926168.1"/>
    </source>
</evidence>
<dbReference type="PRINTS" id="PR00131">
    <property type="entry name" value="GLHYDRLASE1"/>
</dbReference>
<dbReference type="OrthoDB" id="65569at2759"/>
<evidence type="ECO:0000256" key="5">
    <source>
        <dbReference type="ARBA" id="ARBA00023295"/>
    </source>
</evidence>
<accession>A0A8R1WGR7</accession>
<proteinExistence type="inferred from homology"/>
<evidence type="ECO:0008006" key="10">
    <source>
        <dbReference type="Google" id="ProtNLM"/>
    </source>
</evidence>
<evidence type="ECO:0000256" key="6">
    <source>
        <dbReference type="RuleBase" id="RU003690"/>
    </source>
</evidence>
<sequence>MMLLFLLAVYSPLVYANAPVRRPLEKTFPLNFKFGAGSSSYQIEGAWNVSDKGESIQDRYAHEHPEKVVDGSNGDVACDSYNLWRRDIEMATELGLDHYRFSISWPRLLPSGYPNYISEDGRNYYNNLIDGLLKNNIEPVITIYHYELPQVFQDLGGWTNPLIVDWFADYASVVYSLFADRVKIWLTVNEPLIICDVSYIGISAPGLYSPDHGLFLCNKHVLLAHAKAWRLYDEEYKPKYHGMVSLTQLFFWFEPETEADSELAELTNEYCEGRFAYPIYSKEGGWPPALKNILDENSYNKGFNNTRVLQFTPEEIEFVKGTYDFYALNHYTSFVVKAIEPNEAAGDWPFSGSSELGVNFGPHPTWEVSAGFGIYPPGLRRQLNWLKNRYGDIPFMITETGYASYPFHGLNDDGRINFIKDYLNEVLLAIYEDKINVTGYTVWSLMDSYEWESGYTAKYGLYQVDFESPNKTRTPRKSAKYYADLIKNRALL</sequence>
<organism evidence="8 9">
    <name type="scientific">Bombyx mori</name>
    <name type="common">Silk moth</name>
    <dbReference type="NCBI Taxonomy" id="7091"/>
    <lineage>
        <taxon>Eukaryota</taxon>
        <taxon>Metazoa</taxon>
        <taxon>Ecdysozoa</taxon>
        <taxon>Arthropoda</taxon>
        <taxon>Hexapoda</taxon>
        <taxon>Insecta</taxon>
        <taxon>Pterygota</taxon>
        <taxon>Neoptera</taxon>
        <taxon>Endopterygota</taxon>
        <taxon>Lepidoptera</taxon>
        <taxon>Glossata</taxon>
        <taxon>Ditrysia</taxon>
        <taxon>Bombycoidea</taxon>
        <taxon>Bombycidae</taxon>
        <taxon>Bombycinae</taxon>
        <taxon>Bombyx</taxon>
    </lineage>
</organism>
<dbReference type="GeneID" id="101737249"/>
<feature type="signal peptide" evidence="7">
    <location>
        <begin position="1"/>
        <end position="16"/>
    </location>
</feature>
<keyword evidence="4" id="KW-0325">Glycoprotein</keyword>
<keyword evidence="9" id="KW-1185">Reference proteome</keyword>
<dbReference type="Pfam" id="PF00232">
    <property type="entry name" value="Glyco_hydro_1"/>
    <property type="match status" value="1"/>
</dbReference>
<dbReference type="GO" id="GO:0005975">
    <property type="term" value="P:carbohydrate metabolic process"/>
    <property type="evidence" value="ECO:0007669"/>
    <property type="project" value="InterPro"/>
</dbReference>
<reference evidence="8" key="2">
    <citation type="submission" date="2022-06" db="UniProtKB">
        <authorList>
            <consortium name="EnsemblMetazoa"/>
        </authorList>
    </citation>
    <scope>IDENTIFICATION</scope>
    <source>
        <strain evidence="8">p50T (Dazao)</strain>
    </source>
</reference>
<evidence type="ECO:0000256" key="2">
    <source>
        <dbReference type="ARBA" id="ARBA00011738"/>
    </source>
</evidence>
<dbReference type="GO" id="GO:0008422">
    <property type="term" value="F:beta-glucosidase activity"/>
    <property type="evidence" value="ECO:0007669"/>
    <property type="project" value="TreeGrafter"/>
</dbReference>
<reference evidence="9" key="1">
    <citation type="journal article" date="2008" name="Insect Biochem. Mol. Biol.">
        <title>The genome of a lepidopteran model insect, the silkworm Bombyx mori.</title>
        <authorList>
            <consortium name="International Silkworm Genome Consortium"/>
        </authorList>
    </citation>
    <scope>NUCLEOTIDE SEQUENCE [LARGE SCALE GENOMIC DNA]</scope>
    <source>
        <strain evidence="9">p50T</strain>
    </source>
</reference>
<dbReference type="PANTHER" id="PTHR10353">
    <property type="entry name" value="GLYCOSYL HYDROLASE"/>
    <property type="match status" value="1"/>
</dbReference>
<dbReference type="InterPro" id="IPR017853">
    <property type="entry name" value="GH"/>
</dbReference>
<dbReference type="FunFam" id="3.20.20.80:FF:000013">
    <property type="entry name" value="lactase-phlorizin hydrolase"/>
    <property type="match status" value="1"/>
</dbReference>
<dbReference type="SUPFAM" id="SSF51445">
    <property type="entry name" value="(Trans)glycosidases"/>
    <property type="match status" value="1"/>
</dbReference>
<dbReference type="Proteomes" id="UP000005204">
    <property type="component" value="Unassembled WGS sequence"/>
</dbReference>
<comment type="similarity">
    <text evidence="1 6">Belongs to the glycosyl hydrolase 1 family.</text>
</comment>
<keyword evidence="3" id="KW-0378">Hydrolase</keyword>
<comment type="subunit">
    <text evidence="2">Homodimer.</text>
</comment>
<evidence type="ECO:0000256" key="3">
    <source>
        <dbReference type="ARBA" id="ARBA00022801"/>
    </source>
</evidence>
<dbReference type="PANTHER" id="PTHR10353:SF36">
    <property type="entry name" value="LP05116P"/>
    <property type="match status" value="1"/>
</dbReference>
<protein>
    <recommendedName>
        <fullName evidence="10">Myrosinase 1-like</fullName>
    </recommendedName>
</protein>
<dbReference type="RefSeq" id="XP_004926168.1">
    <property type="nucleotide sequence ID" value="XM_004926111.5"/>
</dbReference>
<dbReference type="InterPro" id="IPR033132">
    <property type="entry name" value="GH_1_N_CS"/>
</dbReference>
<evidence type="ECO:0000256" key="1">
    <source>
        <dbReference type="ARBA" id="ARBA00010838"/>
    </source>
</evidence>
<dbReference type="PROSITE" id="PS00653">
    <property type="entry name" value="GLYCOSYL_HYDROL_F1_2"/>
    <property type="match status" value="1"/>
</dbReference>
<keyword evidence="7" id="KW-0732">Signal</keyword>
<dbReference type="Gene3D" id="3.20.20.80">
    <property type="entry name" value="Glycosidases"/>
    <property type="match status" value="1"/>
</dbReference>
<name>A0A8R1WGR7_BOMMO</name>
<dbReference type="KEGG" id="bmor:101737249"/>
<keyword evidence="5" id="KW-0326">Glycosidase</keyword>